<name>A0A7E4V9G8_PANRE</name>
<sequence length="78" mass="8601">MCACLQLGFGSHRRLMLLFLDQTRDSFRPIRSDLATAALKASSHLLSDFVFFFCSRNDAKSTPMAASSVALDTCIIIV</sequence>
<dbReference type="WBParaSite" id="Pan_g17726.t1">
    <property type="protein sequence ID" value="Pan_g17726.t1"/>
    <property type="gene ID" value="Pan_g17726"/>
</dbReference>
<protein>
    <submittedName>
        <fullName evidence="2">Secreted protein</fullName>
    </submittedName>
</protein>
<dbReference type="Proteomes" id="UP000492821">
    <property type="component" value="Unassembled WGS sequence"/>
</dbReference>
<reference evidence="1" key="1">
    <citation type="journal article" date="2013" name="Genetics">
        <title>The draft genome and transcriptome of Panagrellus redivivus are shaped by the harsh demands of a free-living lifestyle.</title>
        <authorList>
            <person name="Srinivasan J."/>
            <person name="Dillman A.R."/>
            <person name="Macchietto M.G."/>
            <person name="Heikkinen L."/>
            <person name="Lakso M."/>
            <person name="Fracchia K.M."/>
            <person name="Antoshechkin I."/>
            <person name="Mortazavi A."/>
            <person name="Wong G."/>
            <person name="Sternberg P.W."/>
        </authorList>
    </citation>
    <scope>NUCLEOTIDE SEQUENCE [LARGE SCALE GENOMIC DNA]</scope>
    <source>
        <strain evidence="1">MT8872</strain>
    </source>
</reference>
<reference evidence="2" key="2">
    <citation type="submission" date="2020-10" db="UniProtKB">
        <authorList>
            <consortium name="WormBaseParasite"/>
        </authorList>
    </citation>
    <scope>IDENTIFICATION</scope>
</reference>
<keyword evidence="1" id="KW-1185">Reference proteome</keyword>
<organism evidence="1 2">
    <name type="scientific">Panagrellus redivivus</name>
    <name type="common">Microworm</name>
    <dbReference type="NCBI Taxonomy" id="6233"/>
    <lineage>
        <taxon>Eukaryota</taxon>
        <taxon>Metazoa</taxon>
        <taxon>Ecdysozoa</taxon>
        <taxon>Nematoda</taxon>
        <taxon>Chromadorea</taxon>
        <taxon>Rhabditida</taxon>
        <taxon>Tylenchina</taxon>
        <taxon>Panagrolaimomorpha</taxon>
        <taxon>Panagrolaimoidea</taxon>
        <taxon>Panagrolaimidae</taxon>
        <taxon>Panagrellus</taxon>
    </lineage>
</organism>
<evidence type="ECO:0000313" key="2">
    <source>
        <dbReference type="WBParaSite" id="Pan_g17726.t1"/>
    </source>
</evidence>
<accession>A0A7E4V9G8</accession>
<dbReference type="AlphaFoldDB" id="A0A7E4V9G8"/>
<evidence type="ECO:0000313" key="1">
    <source>
        <dbReference type="Proteomes" id="UP000492821"/>
    </source>
</evidence>
<proteinExistence type="predicted"/>